<keyword evidence="2" id="KW-0378">Hydrolase</keyword>
<dbReference type="GO" id="GO:0016810">
    <property type="term" value="F:hydrolase activity, acting on carbon-nitrogen (but not peptide) bonds"/>
    <property type="evidence" value="ECO:0007669"/>
    <property type="project" value="InterPro"/>
</dbReference>
<reference evidence="4" key="2">
    <citation type="journal article" date="2021" name="PeerJ">
        <title>Extensive microbial diversity within the chicken gut microbiome revealed by metagenomics and culture.</title>
        <authorList>
            <person name="Gilroy R."/>
            <person name="Ravi A."/>
            <person name="Getino M."/>
            <person name="Pursley I."/>
            <person name="Horton D.L."/>
            <person name="Alikhan N.F."/>
            <person name="Baker D."/>
            <person name="Gharbi K."/>
            <person name="Hall N."/>
            <person name="Watson M."/>
            <person name="Adriaenssens E.M."/>
            <person name="Foster-Nyarko E."/>
            <person name="Jarju S."/>
            <person name="Secka A."/>
            <person name="Antonio M."/>
            <person name="Oren A."/>
            <person name="Chaudhuri R.R."/>
            <person name="La Ragione R."/>
            <person name="Hildebrand F."/>
            <person name="Pallen M.J."/>
        </authorList>
    </citation>
    <scope>NUCLEOTIDE SEQUENCE</scope>
    <source>
        <strain evidence="4">CHK123-3438</strain>
    </source>
</reference>
<dbReference type="InterPro" id="IPR050248">
    <property type="entry name" value="Polysacc_deacetylase_ArnD"/>
</dbReference>
<dbReference type="Gene3D" id="3.20.20.370">
    <property type="entry name" value="Glycoside hydrolase/deacetylase"/>
    <property type="match status" value="1"/>
</dbReference>
<dbReference type="Pfam" id="PF01522">
    <property type="entry name" value="Polysacc_deac_1"/>
    <property type="match status" value="1"/>
</dbReference>
<dbReference type="GO" id="GO:0046872">
    <property type="term" value="F:metal ion binding"/>
    <property type="evidence" value="ECO:0007669"/>
    <property type="project" value="UniProtKB-KW"/>
</dbReference>
<dbReference type="EMBL" id="DVKS01000061">
    <property type="protein sequence ID" value="HIT41201.1"/>
    <property type="molecule type" value="Genomic_DNA"/>
</dbReference>
<proteinExistence type="predicted"/>
<accession>A0A9D1KFE3</accession>
<evidence type="ECO:0000256" key="1">
    <source>
        <dbReference type="ARBA" id="ARBA00022723"/>
    </source>
</evidence>
<dbReference type="InterPro" id="IPR002509">
    <property type="entry name" value="NODB_dom"/>
</dbReference>
<dbReference type="GO" id="GO:0016020">
    <property type="term" value="C:membrane"/>
    <property type="evidence" value="ECO:0007669"/>
    <property type="project" value="TreeGrafter"/>
</dbReference>
<protein>
    <submittedName>
        <fullName evidence="4">Polysaccharide deacetylase family protein</fullName>
    </submittedName>
</protein>
<gene>
    <name evidence="4" type="ORF">IAB60_03700</name>
</gene>
<reference evidence="4" key="1">
    <citation type="submission" date="2020-10" db="EMBL/GenBank/DDBJ databases">
        <authorList>
            <person name="Gilroy R."/>
        </authorList>
    </citation>
    <scope>NUCLEOTIDE SEQUENCE</scope>
    <source>
        <strain evidence="4">CHK123-3438</strain>
    </source>
</reference>
<dbReference type="PANTHER" id="PTHR10587">
    <property type="entry name" value="GLYCOSYL TRANSFERASE-RELATED"/>
    <property type="match status" value="1"/>
</dbReference>
<sequence>MAEWVRGAVLGILAAAALTLLLTWSSSITVRESSSPEGGGETAEIDLREGLEGEAGEERAEREVPVAALTFDDGPHAVWTPILLDGLKERGVKATFFLMGQNIPGNEEIVERMVREGHLVGNHSYRHEPLTQAGLEQVCDSFARTGEMIWEITGIRPEYARPPYGDWNEELECRTELSTVLWDVDSLDWNYQNRKQIADKVCREIENGDIVLMHDIFQSSQEAALDIIDRLTAEGWQFVTADELMVD</sequence>
<dbReference type="InterPro" id="IPR011330">
    <property type="entry name" value="Glyco_hydro/deAcase_b/a-brl"/>
</dbReference>
<dbReference type="CDD" id="cd10954">
    <property type="entry name" value="CE4_CtAXE_like"/>
    <property type="match status" value="1"/>
</dbReference>
<feature type="domain" description="NodB homology" evidence="3">
    <location>
        <begin position="65"/>
        <end position="239"/>
    </location>
</feature>
<dbReference type="PANTHER" id="PTHR10587:SF133">
    <property type="entry name" value="CHITIN DEACETYLASE 1-RELATED"/>
    <property type="match status" value="1"/>
</dbReference>
<dbReference type="SUPFAM" id="SSF88713">
    <property type="entry name" value="Glycoside hydrolase/deacetylase"/>
    <property type="match status" value="1"/>
</dbReference>
<comment type="caution">
    <text evidence="4">The sequence shown here is derived from an EMBL/GenBank/DDBJ whole genome shotgun (WGS) entry which is preliminary data.</text>
</comment>
<name>A0A9D1KFE3_9FIRM</name>
<evidence type="ECO:0000313" key="4">
    <source>
        <dbReference type="EMBL" id="HIT41201.1"/>
    </source>
</evidence>
<organism evidence="4 5">
    <name type="scientific">Candidatus Caccovicinus merdipullorum</name>
    <dbReference type="NCBI Taxonomy" id="2840724"/>
    <lineage>
        <taxon>Bacteria</taxon>
        <taxon>Bacillati</taxon>
        <taxon>Bacillota</taxon>
        <taxon>Clostridia</taxon>
        <taxon>Eubacteriales</taxon>
        <taxon>Candidatus Caccovicinus</taxon>
    </lineage>
</organism>
<evidence type="ECO:0000313" key="5">
    <source>
        <dbReference type="Proteomes" id="UP000886860"/>
    </source>
</evidence>
<dbReference type="GO" id="GO:0005975">
    <property type="term" value="P:carbohydrate metabolic process"/>
    <property type="evidence" value="ECO:0007669"/>
    <property type="project" value="InterPro"/>
</dbReference>
<dbReference type="Proteomes" id="UP000886860">
    <property type="component" value="Unassembled WGS sequence"/>
</dbReference>
<keyword evidence="1" id="KW-0479">Metal-binding</keyword>
<evidence type="ECO:0000259" key="3">
    <source>
        <dbReference type="PROSITE" id="PS51677"/>
    </source>
</evidence>
<dbReference type="PROSITE" id="PS51677">
    <property type="entry name" value="NODB"/>
    <property type="match status" value="1"/>
</dbReference>
<dbReference type="AlphaFoldDB" id="A0A9D1KFE3"/>
<evidence type="ECO:0000256" key="2">
    <source>
        <dbReference type="ARBA" id="ARBA00022801"/>
    </source>
</evidence>